<sequence>MFTTQVISHSDALRHDDLADLAGWSGPCVTIHMPTHRATDETLNDSKRFGHLIDDARTQLAENYPDADAESILAPVESLARSRRFWQFQGDGLVVFASPDGMRRFRTDRSFPKDATVGDSFNFRHVLPLVTGEVPFLILAISRAKVRLFEADRAHITELPLGDIPASEDDVAGAYTREPELQSQGSTGRHALYHGHGTGEDNVLEAFLRVTGRAVEKRFSNDKRPLVLASVQEYLGPLSTHINNVRILGVAPGNPDELDAKQIHEKAWPLAAGEVQRHTSVLTDDYAAAIGTGLATANPEYIVNDSEVGRIGTLMVTEQALDQPAYARDLDDAIRNVLRTSGEVWAVDELNDGNPFGALRRY</sequence>
<dbReference type="EMBL" id="JRNE01000047">
    <property type="protein sequence ID" value="KGF16942.1"/>
    <property type="molecule type" value="Genomic_DNA"/>
</dbReference>
<gene>
    <name evidence="1" type="ORF">HMPREF1650_06300</name>
</gene>
<dbReference type="Proteomes" id="UP000029548">
    <property type="component" value="Unassembled WGS sequence"/>
</dbReference>
<evidence type="ECO:0000313" key="2">
    <source>
        <dbReference type="Proteomes" id="UP000029548"/>
    </source>
</evidence>
<evidence type="ECO:0000313" key="1">
    <source>
        <dbReference type="EMBL" id="KGF16942.1"/>
    </source>
</evidence>
<organism evidence="1 2">
    <name type="scientific">Corynebacterium freneyi DNF00450</name>
    <dbReference type="NCBI Taxonomy" id="1287475"/>
    <lineage>
        <taxon>Bacteria</taxon>
        <taxon>Bacillati</taxon>
        <taxon>Actinomycetota</taxon>
        <taxon>Actinomycetes</taxon>
        <taxon>Mycobacteriales</taxon>
        <taxon>Corynebacteriaceae</taxon>
        <taxon>Corynebacterium</taxon>
    </lineage>
</organism>
<protein>
    <submittedName>
        <fullName evidence="1">Uncharacterized protein</fullName>
    </submittedName>
</protein>
<accession>A0A095ZE42</accession>
<dbReference type="Pfam" id="PF18845">
    <property type="entry name" value="baeRF_family3"/>
    <property type="match status" value="1"/>
</dbReference>
<comment type="caution">
    <text evidence="1">The sequence shown here is derived from an EMBL/GenBank/DDBJ whole genome shotgun (WGS) entry which is preliminary data.</text>
</comment>
<proteinExistence type="predicted"/>
<dbReference type="AlphaFoldDB" id="A0A095ZE42"/>
<reference evidence="1 2" key="1">
    <citation type="submission" date="2014-07" db="EMBL/GenBank/DDBJ databases">
        <authorList>
            <person name="McCorrison J."/>
            <person name="Sanka R."/>
            <person name="Torralba M."/>
            <person name="Gillis M."/>
            <person name="Haft D.H."/>
            <person name="Methe B."/>
            <person name="Sutton G."/>
            <person name="Nelson K.E."/>
        </authorList>
    </citation>
    <scope>NUCLEOTIDE SEQUENCE [LARGE SCALE GENOMIC DNA]</scope>
    <source>
        <strain evidence="1 2">DNF00450</strain>
    </source>
</reference>
<dbReference type="RefSeq" id="WP_035121932.1">
    <property type="nucleotide sequence ID" value="NZ_JRNE01000047.1"/>
</dbReference>
<dbReference type="eggNOG" id="COG1503">
    <property type="taxonomic scope" value="Bacteria"/>
</dbReference>
<name>A0A095ZE42_9CORY</name>
<dbReference type="InterPro" id="IPR041289">
    <property type="entry name" value="Bact_RF_family3"/>
</dbReference>